<evidence type="ECO:0000259" key="15">
    <source>
        <dbReference type="SMART" id="SM00562"/>
    </source>
</evidence>
<evidence type="ECO:0000256" key="14">
    <source>
        <dbReference type="SAM" id="Phobius"/>
    </source>
</evidence>
<dbReference type="GO" id="GO:0005524">
    <property type="term" value="F:ATP binding"/>
    <property type="evidence" value="ECO:0007669"/>
    <property type="project" value="UniProtKB-KW"/>
</dbReference>
<feature type="compositionally biased region" description="Low complexity" evidence="13">
    <location>
        <begin position="443"/>
        <end position="460"/>
    </location>
</feature>
<dbReference type="PROSITE" id="PS51374">
    <property type="entry name" value="NDPK_LIKE"/>
    <property type="match status" value="1"/>
</dbReference>
<evidence type="ECO:0000256" key="7">
    <source>
        <dbReference type="ARBA" id="ARBA00022777"/>
    </source>
</evidence>
<evidence type="ECO:0000256" key="2">
    <source>
        <dbReference type="ARBA" id="ARBA00008142"/>
    </source>
</evidence>
<feature type="transmembrane region" description="Helical" evidence="14">
    <location>
        <begin position="641"/>
        <end position="659"/>
    </location>
</feature>
<feature type="transmembrane region" description="Helical" evidence="14">
    <location>
        <begin position="679"/>
        <end position="701"/>
    </location>
</feature>
<sequence length="914" mass="94920">QLTAAAAKQIYSDMSGFPVFPRLIDFVTSGPSLALVLEGRNAVAVWRSMAGPTNAKSAKFEAPESLRARYGQDAQMNAVHASYDLREARQSIEAVFYGMLEGQFRVMQPEDDPLSVGMSPKQTPVAQVAEEAFVEEPAVEVAQDAAEPSEAIEEDLGEQQPPCAAVEETCLVSQMETLAVSAALQNDITEEMLEPKKENAEDEEPQAVDVVQIAANQLSPPQTPPQTKVPVGDKAHPLGSRLASSPFLKADRQLGNEAPSATKKVGRIKSPFLGNGHDETAGATLGAEAHAESERSAFEPTQVPTDQDGTKLRERLEGLCLNSSAQAEELAGEEEAASMDAAAQREPEAAAEAPEVPISSEAAAAPEQPAENAKAPEAANGTPRPTRPGQQTGPTPSKTPAQPLRGTQTRGAVPAQTASSARATATRAVPASAMAQRTVRRVGPAAGPASGASPQPSSASDAERHDQSSGQGRWPNASGSSVHTVSSEGDAVEGASPSSVTDGATQTGGPSGFSGDFFQVGGPSGFSSDSFQGASLINYQDHPDDTVQTTGPSGLAADGIQGGSAGFSCARFSSADSRGQAGGCGRCGSLAAAYHTVNGFHSGPRHVDRILAGTRGGGGGCARRQSGRSSAGRAVDGRQSLGRAVLTALLCAGTFLSYLPQHIKILRRRSSDGISPYFILLGAVGAGSNITNIILLQFIALQCCTVQTYGECAASVLGILQVVIQGTMFYVTFVLYLAFFPAQSKYEGAAGGETRPLLGAGTRVRASEEWRTALWVAGGVAAHGAACVGMSVLLVAGAGPYAAPTRTWASLLGLFSLCLTCLQFFPQIVKTWRAGHVGALSIPMMLMQTPGGFVFAYSIAIRPGVNWSSWISTFVAASLQCVLLAICLAFDARARRQLAAERSAAAAPPENAQE</sequence>
<dbReference type="SUPFAM" id="SSF54919">
    <property type="entry name" value="Nucleoside diphosphate kinase, NDK"/>
    <property type="match status" value="1"/>
</dbReference>
<dbReference type="InterPro" id="IPR034907">
    <property type="entry name" value="NDK-like_dom"/>
</dbReference>
<gene>
    <name evidence="16" type="ORF">H4R26_005091</name>
</gene>
<keyword evidence="17" id="KW-1185">Reference proteome</keyword>
<dbReference type="GO" id="GO:0006241">
    <property type="term" value="P:CTP biosynthetic process"/>
    <property type="evidence" value="ECO:0007669"/>
    <property type="project" value="InterPro"/>
</dbReference>
<dbReference type="InterPro" id="IPR006603">
    <property type="entry name" value="PQ-loop_rpt"/>
</dbReference>
<dbReference type="SMART" id="SM00679">
    <property type="entry name" value="CTNS"/>
    <property type="match status" value="2"/>
</dbReference>
<reference evidence="16" key="1">
    <citation type="submission" date="2022-07" db="EMBL/GenBank/DDBJ databases">
        <title>Phylogenomic reconstructions and comparative analyses of Kickxellomycotina fungi.</title>
        <authorList>
            <person name="Reynolds N.K."/>
            <person name="Stajich J.E."/>
            <person name="Barry K."/>
            <person name="Grigoriev I.V."/>
            <person name="Crous P."/>
            <person name="Smith M.E."/>
        </authorList>
    </citation>
    <scope>NUCLEOTIDE SEQUENCE</scope>
    <source>
        <strain evidence="16">IMI 214461</strain>
    </source>
</reference>
<feature type="non-terminal residue" evidence="16">
    <location>
        <position position="1"/>
    </location>
</feature>
<evidence type="ECO:0000256" key="12">
    <source>
        <dbReference type="RuleBase" id="RU004011"/>
    </source>
</evidence>
<organism evidence="16 17">
    <name type="scientific">Coemansia thaxteri</name>
    <dbReference type="NCBI Taxonomy" id="2663907"/>
    <lineage>
        <taxon>Eukaryota</taxon>
        <taxon>Fungi</taxon>
        <taxon>Fungi incertae sedis</taxon>
        <taxon>Zoopagomycota</taxon>
        <taxon>Kickxellomycotina</taxon>
        <taxon>Kickxellomycetes</taxon>
        <taxon>Kickxellales</taxon>
        <taxon>Kickxellaceae</taxon>
        <taxon>Coemansia</taxon>
    </lineage>
</organism>
<dbReference type="EMBL" id="JANBQF010000720">
    <property type="protein sequence ID" value="KAJ1999376.1"/>
    <property type="molecule type" value="Genomic_DNA"/>
</dbReference>
<dbReference type="GO" id="GO:0006183">
    <property type="term" value="P:GTP biosynthetic process"/>
    <property type="evidence" value="ECO:0007669"/>
    <property type="project" value="InterPro"/>
</dbReference>
<dbReference type="Pfam" id="PF00334">
    <property type="entry name" value="NDK"/>
    <property type="match status" value="1"/>
</dbReference>
<dbReference type="Proteomes" id="UP001150907">
    <property type="component" value="Unassembled WGS sequence"/>
</dbReference>
<evidence type="ECO:0000256" key="4">
    <source>
        <dbReference type="ARBA" id="ARBA00022679"/>
    </source>
</evidence>
<dbReference type="Gene3D" id="3.30.70.141">
    <property type="entry name" value="Nucleoside diphosphate kinase-like domain"/>
    <property type="match status" value="1"/>
</dbReference>
<dbReference type="AlphaFoldDB" id="A0A9W8B9U0"/>
<dbReference type="GO" id="GO:0016020">
    <property type="term" value="C:membrane"/>
    <property type="evidence" value="ECO:0007669"/>
    <property type="project" value="UniProtKB-SubCell"/>
</dbReference>
<feature type="transmembrane region" description="Helical" evidence="14">
    <location>
        <begin position="837"/>
        <end position="861"/>
    </location>
</feature>
<comment type="subcellular location">
    <subcellularLocation>
        <location evidence="1">Membrane</location>
        <topology evidence="1">Multi-pass membrane protein</topology>
    </subcellularLocation>
</comment>
<dbReference type="SMART" id="SM00562">
    <property type="entry name" value="NDK"/>
    <property type="match status" value="1"/>
</dbReference>
<feature type="region of interest" description="Disordered" evidence="13">
    <location>
        <begin position="536"/>
        <end position="558"/>
    </location>
</feature>
<dbReference type="InterPro" id="IPR036850">
    <property type="entry name" value="NDK-like_dom_sf"/>
</dbReference>
<comment type="caution">
    <text evidence="11">Lacks conserved residue(s) required for the propagation of feature annotation.</text>
</comment>
<feature type="compositionally biased region" description="Polar residues" evidence="13">
    <location>
        <begin position="496"/>
        <end position="508"/>
    </location>
</feature>
<keyword evidence="10 14" id="KW-0472">Membrane</keyword>
<keyword evidence="6" id="KW-0547">Nucleotide-binding</keyword>
<feature type="region of interest" description="Disordered" evidence="13">
    <location>
        <begin position="254"/>
        <end position="309"/>
    </location>
</feature>
<dbReference type="PANTHER" id="PTHR46161:SF3">
    <property type="entry name" value="NUCLEOSIDE DIPHOSPHATE KINASE DDB_G0292928-RELATED"/>
    <property type="match status" value="1"/>
</dbReference>
<dbReference type="InterPro" id="IPR001564">
    <property type="entry name" value="Nucleoside_diP_kinase"/>
</dbReference>
<evidence type="ECO:0000256" key="8">
    <source>
        <dbReference type="ARBA" id="ARBA00022840"/>
    </source>
</evidence>
<evidence type="ECO:0000256" key="10">
    <source>
        <dbReference type="ARBA" id="ARBA00023136"/>
    </source>
</evidence>
<proteinExistence type="inferred from homology"/>
<keyword evidence="7" id="KW-0418">Kinase</keyword>
<evidence type="ECO:0000313" key="16">
    <source>
        <dbReference type="EMBL" id="KAJ1999376.1"/>
    </source>
</evidence>
<evidence type="ECO:0000256" key="1">
    <source>
        <dbReference type="ARBA" id="ARBA00004141"/>
    </source>
</evidence>
<dbReference type="GO" id="GO:0006228">
    <property type="term" value="P:UTP biosynthetic process"/>
    <property type="evidence" value="ECO:0007669"/>
    <property type="project" value="InterPro"/>
</dbReference>
<feature type="transmembrane region" description="Helical" evidence="14">
    <location>
        <begin position="713"/>
        <end position="739"/>
    </location>
</feature>
<feature type="transmembrane region" description="Helical" evidence="14">
    <location>
        <begin position="867"/>
        <end position="890"/>
    </location>
</feature>
<evidence type="ECO:0000256" key="11">
    <source>
        <dbReference type="PROSITE-ProRule" id="PRU00706"/>
    </source>
</evidence>
<evidence type="ECO:0000256" key="13">
    <source>
        <dbReference type="SAM" id="MobiDB-lite"/>
    </source>
</evidence>
<comment type="caution">
    <text evidence="16">The sequence shown here is derived from an EMBL/GenBank/DDBJ whole genome shotgun (WGS) entry which is preliminary data.</text>
</comment>
<dbReference type="Gene3D" id="1.20.1280.290">
    <property type="match status" value="2"/>
</dbReference>
<dbReference type="GO" id="GO:0004550">
    <property type="term" value="F:nucleoside diphosphate kinase activity"/>
    <property type="evidence" value="ECO:0007669"/>
    <property type="project" value="InterPro"/>
</dbReference>
<feature type="compositionally biased region" description="Low complexity" evidence="13">
    <location>
        <begin position="350"/>
        <end position="396"/>
    </location>
</feature>
<keyword evidence="4" id="KW-0808">Transferase</keyword>
<feature type="transmembrane region" description="Helical" evidence="14">
    <location>
        <begin position="773"/>
        <end position="796"/>
    </location>
</feature>
<dbReference type="PANTHER" id="PTHR46161">
    <property type="entry name" value="NUCLEOSIDE DIPHOSPHATE KINASE"/>
    <property type="match status" value="1"/>
</dbReference>
<protein>
    <recommendedName>
        <fullName evidence="3">Nucleoside diphosphate kinase</fullName>
    </recommendedName>
</protein>
<dbReference type="Pfam" id="PF04193">
    <property type="entry name" value="PQ-loop"/>
    <property type="match status" value="2"/>
</dbReference>
<evidence type="ECO:0000256" key="5">
    <source>
        <dbReference type="ARBA" id="ARBA00022692"/>
    </source>
</evidence>
<feature type="region of interest" description="Disordered" evidence="13">
    <location>
        <begin position="326"/>
        <end position="520"/>
    </location>
</feature>
<evidence type="ECO:0000313" key="17">
    <source>
        <dbReference type="Proteomes" id="UP001150907"/>
    </source>
</evidence>
<feature type="domain" description="Nucleoside diphosphate kinase-like" evidence="15">
    <location>
        <begin position="1"/>
        <end position="102"/>
    </location>
</feature>
<evidence type="ECO:0000256" key="3">
    <source>
        <dbReference type="ARBA" id="ARBA00017632"/>
    </source>
</evidence>
<evidence type="ECO:0000256" key="6">
    <source>
        <dbReference type="ARBA" id="ARBA00022741"/>
    </source>
</evidence>
<dbReference type="PRINTS" id="PR01243">
    <property type="entry name" value="NUCDPKINASE"/>
</dbReference>
<keyword evidence="5 14" id="KW-0812">Transmembrane</keyword>
<feature type="compositionally biased region" description="Low complexity" evidence="13">
    <location>
        <begin position="415"/>
        <end position="435"/>
    </location>
</feature>
<accession>A0A9W8B9U0</accession>
<evidence type="ECO:0000256" key="9">
    <source>
        <dbReference type="ARBA" id="ARBA00022989"/>
    </source>
</evidence>
<comment type="similarity">
    <text evidence="2 11 12">Belongs to the NDK family.</text>
</comment>
<feature type="compositionally biased region" description="Polar residues" evidence="13">
    <location>
        <begin position="477"/>
        <end position="487"/>
    </location>
</feature>
<name>A0A9W8B9U0_9FUNG</name>
<dbReference type="OrthoDB" id="19344at2759"/>
<keyword evidence="8" id="KW-0067">ATP-binding</keyword>
<feature type="transmembrane region" description="Helical" evidence="14">
    <location>
        <begin position="808"/>
        <end position="825"/>
    </location>
</feature>
<keyword evidence="9 14" id="KW-1133">Transmembrane helix</keyword>